<dbReference type="AlphaFoldDB" id="A0A853IQK3"/>
<gene>
    <name evidence="1" type="ORF">H0I39_16085</name>
</gene>
<dbReference type="InterPro" id="IPR032710">
    <property type="entry name" value="NTF2-like_dom_sf"/>
</dbReference>
<organism evidence="1 2">
    <name type="scientific">Ottowia beijingensis</name>
    <dbReference type="NCBI Taxonomy" id="1207057"/>
    <lineage>
        <taxon>Bacteria</taxon>
        <taxon>Pseudomonadati</taxon>
        <taxon>Pseudomonadota</taxon>
        <taxon>Betaproteobacteria</taxon>
        <taxon>Burkholderiales</taxon>
        <taxon>Comamonadaceae</taxon>
        <taxon>Ottowia</taxon>
    </lineage>
</organism>
<evidence type="ECO:0000313" key="2">
    <source>
        <dbReference type="Proteomes" id="UP000589716"/>
    </source>
</evidence>
<proteinExistence type="predicted"/>
<dbReference type="Gene3D" id="3.10.450.50">
    <property type="match status" value="1"/>
</dbReference>
<keyword evidence="2" id="KW-1185">Reference proteome</keyword>
<evidence type="ECO:0000313" key="1">
    <source>
        <dbReference type="EMBL" id="NZA02873.1"/>
    </source>
</evidence>
<name>A0A853IQK3_9BURK</name>
<accession>A0A853IQK3</accession>
<sequence>MTDIDAFFARYEQGANSFDPDLVAAQFTDPFMGGDPNGVMSARNDEAFRQSIPQRQAFMQGIGFRFARVLHVAATPLDAHYTMAKVHWHLRFEKTSGAPQDFRFHITYFLFDPDSGTGPKVAFYISHEDEQQVMREAGLLPDAPTDGHPVAVA</sequence>
<protein>
    <recommendedName>
        <fullName evidence="3">SnoaL-like domain-containing protein</fullName>
    </recommendedName>
</protein>
<dbReference type="Proteomes" id="UP000589716">
    <property type="component" value="Unassembled WGS sequence"/>
</dbReference>
<comment type="caution">
    <text evidence="1">The sequence shown here is derived from an EMBL/GenBank/DDBJ whole genome shotgun (WGS) entry which is preliminary data.</text>
</comment>
<evidence type="ECO:0008006" key="3">
    <source>
        <dbReference type="Google" id="ProtNLM"/>
    </source>
</evidence>
<dbReference type="RefSeq" id="WP_180551160.1">
    <property type="nucleotide sequence ID" value="NZ_JACCKX010000001.1"/>
</dbReference>
<dbReference type="EMBL" id="JACCKX010000001">
    <property type="protein sequence ID" value="NZA02873.1"/>
    <property type="molecule type" value="Genomic_DNA"/>
</dbReference>
<dbReference type="SUPFAM" id="SSF54427">
    <property type="entry name" value="NTF2-like"/>
    <property type="match status" value="1"/>
</dbReference>
<reference evidence="1 2" key="1">
    <citation type="submission" date="2020-07" db="EMBL/GenBank/DDBJ databases">
        <authorList>
            <person name="Maaloum M."/>
        </authorList>
    </citation>
    <scope>NUCLEOTIDE SEQUENCE [LARGE SCALE GENOMIC DNA]</scope>
    <source>
        <strain evidence="1 2">GCS-AN-3</strain>
    </source>
</reference>